<dbReference type="Proteomes" id="UP000813462">
    <property type="component" value="Unassembled WGS sequence"/>
</dbReference>
<dbReference type="Pfam" id="PF13968">
    <property type="entry name" value="DUF4220"/>
    <property type="match status" value="1"/>
</dbReference>
<keyword evidence="1" id="KW-0732">Signal</keyword>
<protein>
    <recommendedName>
        <fullName evidence="2">DUF4220 domain-containing protein</fullName>
    </recommendedName>
</protein>
<evidence type="ECO:0000256" key="1">
    <source>
        <dbReference type="SAM" id="SignalP"/>
    </source>
</evidence>
<dbReference type="EMBL" id="JAEACU010000005">
    <property type="protein sequence ID" value="KAH7527880.1"/>
    <property type="molecule type" value="Genomic_DNA"/>
</dbReference>
<evidence type="ECO:0000313" key="3">
    <source>
        <dbReference type="EMBL" id="KAH7527880.1"/>
    </source>
</evidence>
<accession>A0A978VBZ1</accession>
<organism evidence="3 4">
    <name type="scientific">Ziziphus jujuba var. spinosa</name>
    <dbReference type="NCBI Taxonomy" id="714518"/>
    <lineage>
        <taxon>Eukaryota</taxon>
        <taxon>Viridiplantae</taxon>
        <taxon>Streptophyta</taxon>
        <taxon>Embryophyta</taxon>
        <taxon>Tracheophyta</taxon>
        <taxon>Spermatophyta</taxon>
        <taxon>Magnoliopsida</taxon>
        <taxon>eudicotyledons</taxon>
        <taxon>Gunneridae</taxon>
        <taxon>Pentapetalae</taxon>
        <taxon>rosids</taxon>
        <taxon>fabids</taxon>
        <taxon>Rosales</taxon>
        <taxon>Rhamnaceae</taxon>
        <taxon>Paliureae</taxon>
        <taxon>Ziziphus</taxon>
    </lineage>
</organism>
<sequence>MAWIGSWLSILSILKLSAGIVKYRERTWAFRSASNEEFRTSMATLADPGHSYAKFIQEYSLKQYEGSQVIAEEINEVHVAVDTFSVQNDSQNAPQLHIAYEFLQDFKRLFVDLFLGVDDRECS</sequence>
<dbReference type="AlphaFoldDB" id="A0A978VBZ1"/>
<feature type="chain" id="PRO_5037285640" description="DUF4220 domain-containing protein" evidence="1">
    <location>
        <begin position="20"/>
        <end position="123"/>
    </location>
</feature>
<feature type="signal peptide" evidence="1">
    <location>
        <begin position="1"/>
        <end position="19"/>
    </location>
</feature>
<evidence type="ECO:0000259" key="2">
    <source>
        <dbReference type="Pfam" id="PF13968"/>
    </source>
</evidence>
<reference evidence="3" key="1">
    <citation type="journal article" date="2021" name="Front. Plant Sci.">
        <title>Chromosome-Scale Genome Assembly for Chinese Sour Jujube and Insights Into Its Genome Evolution and Domestication Signature.</title>
        <authorList>
            <person name="Shen L.-Y."/>
            <person name="Luo H."/>
            <person name="Wang X.-L."/>
            <person name="Wang X.-M."/>
            <person name="Qiu X.-J."/>
            <person name="Liu H."/>
            <person name="Zhou S.-S."/>
            <person name="Jia K.-H."/>
            <person name="Nie S."/>
            <person name="Bao Y.-T."/>
            <person name="Zhang R.-G."/>
            <person name="Yun Q.-Z."/>
            <person name="Chai Y.-H."/>
            <person name="Lu J.-Y."/>
            <person name="Li Y."/>
            <person name="Zhao S.-W."/>
            <person name="Mao J.-F."/>
            <person name="Jia S.-G."/>
            <person name="Mao Y.-M."/>
        </authorList>
    </citation>
    <scope>NUCLEOTIDE SEQUENCE</scope>
    <source>
        <strain evidence="3">AT0</strain>
        <tissue evidence="3">Leaf</tissue>
    </source>
</reference>
<proteinExistence type="predicted"/>
<comment type="caution">
    <text evidence="3">The sequence shown here is derived from an EMBL/GenBank/DDBJ whole genome shotgun (WGS) entry which is preliminary data.</text>
</comment>
<name>A0A978VBZ1_ZIZJJ</name>
<evidence type="ECO:0000313" key="4">
    <source>
        <dbReference type="Proteomes" id="UP000813462"/>
    </source>
</evidence>
<feature type="domain" description="DUF4220" evidence="2">
    <location>
        <begin position="3"/>
        <end position="119"/>
    </location>
</feature>
<dbReference type="InterPro" id="IPR025315">
    <property type="entry name" value="DUF4220"/>
</dbReference>
<gene>
    <name evidence="3" type="ORF">FEM48_Zijuj05G0013400</name>
</gene>